<dbReference type="InterPro" id="IPR051532">
    <property type="entry name" value="Ester_Hydrolysis_Enzymes"/>
</dbReference>
<proteinExistence type="predicted"/>
<evidence type="ECO:0000313" key="3">
    <source>
        <dbReference type="Proteomes" id="UP000313359"/>
    </source>
</evidence>
<dbReference type="EMBL" id="ML122260">
    <property type="protein sequence ID" value="RPD62012.1"/>
    <property type="molecule type" value="Genomic_DNA"/>
</dbReference>
<feature type="region of interest" description="Disordered" evidence="1">
    <location>
        <begin position="1"/>
        <end position="38"/>
    </location>
</feature>
<dbReference type="AlphaFoldDB" id="A0A5C2SE09"/>
<dbReference type="Gene3D" id="3.40.50.1110">
    <property type="entry name" value="SGNH hydrolase"/>
    <property type="match status" value="1"/>
</dbReference>
<dbReference type="InterPro" id="IPR001087">
    <property type="entry name" value="GDSL"/>
</dbReference>
<evidence type="ECO:0008006" key="4">
    <source>
        <dbReference type="Google" id="ProtNLM"/>
    </source>
</evidence>
<dbReference type="Proteomes" id="UP000313359">
    <property type="component" value="Unassembled WGS sequence"/>
</dbReference>
<dbReference type="GO" id="GO:0016788">
    <property type="term" value="F:hydrolase activity, acting on ester bonds"/>
    <property type="evidence" value="ECO:0007669"/>
    <property type="project" value="InterPro"/>
</dbReference>
<dbReference type="SUPFAM" id="SSF52266">
    <property type="entry name" value="SGNH hydrolase"/>
    <property type="match status" value="1"/>
</dbReference>
<reference evidence="2" key="1">
    <citation type="journal article" date="2018" name="Genome Biol. Evol.">
        <title>Genomics and development of Lentinus tigrinus, a white-rot wood-decaying mushroom with dimorphic fruiting bodies.</title>
        <authorList>
            <person name="Wu B."/>
            <person name="Xu Z."/>
            <person name="Knudson A."/>
            <person name="Carlson A."/>
            <person name="Chen N."/>
            <person name="Kovaka S."/>
            <person name="LaButti K."/>
            <person name="Lipzen A."/>
            <person name="Pennachio C."/>
            <person name="Riley R."/>
            <person name="Schakwitz W."/>
            <person name="Umezawa K."/>
            <person name="Ohm R.A."/>
            <person name="Grigoriev I.V."/>
            <person name="Nagy L.G."/>
            <person name="Gibbons J."/>
            <person name="Hibbett D."/>
        </authorList>
    </citation>
    <scope>NUCLEOTIDE SEQUENCE [LARGE SCALE GENOMIC DNA]</scope>
    <source>
        <strain evidence="2">ALCF2SS1-6</strain>
    </source>
</reference>
<accession>A0A5C2SE09</accession>
<dbReference type="OrthoDB" id="1600564at2759"/>
<evidence type="ECO:0000313" key="2">
    <source>
        <dbReference type="EMBL" id="RPD62012.1"/>
    </source>
</evidence>
<gene>
    <name evidence="2" type="ORF">L227DRAFT_46865</name>
</gene>
<sequence length="311" mass="34547">MSLKRTFSHEAPSTESSASERDGSEPEERPSKVARRANPVQCAPVTDTNDTLLIFNCPRTSWSGITSLKNVVVFGDSYSTPATTEPEPNDEDEEDAAGNATWVDHLQCRLGDRITAFHNFSFPGSTTEDDLETQLTKFFAKFPPKRSPQSDPPLDPSRTSFVLHLGINDCGATDEDDLDEIVEKLLDAAHDLYVKAGARNFIFMDVIPIDRTPGAQATDSEDTMRSRVEVWNESLRTRVAEFAESSSRASVFLYSTHKTLTEVLDDPEEFGYTVEDVTDEGGGIWLDDIHATSSVHKILAERFAKTFFPDL</sequence>
<evidence type="ECO:0000256" key="1">
    <source>
        <dbReference type="SAM" id="MobiDB-lite"/>
    </source>
</evidence>
<dbReference type="Pfam" id="PF00657">
    <property type="entry name" value="Lipase_GDSL"/>
    <property type="match status" value="1"/>
</dbReference>
<organism evidence="2 3">
    <name type="scientific">Lentinus tigrinus ALCF2SS1-6</name>
    <dbReference type="NCBI Taxonomy" id="1328759"/>
    <lineage>
        <taxon>Eukaryota</taxon>
        <taxon>Fungi</taxon>
        <taxon>Dikarya</taxon>
        <taxon>Basidiomycota</taxon>
        <taxon>Agaricomycotina</taxon>
        <taxon>Agaricomycetes</taxon>
        <taxon>Polyporales</taxon>
        <taxon>Polyporaceae</taxon>
        <taxon>Lentinus</taxon>
    </lineage>
</organism>
<protein>
    <recommendedName>
        <fullName evidence="4">Carbohydrate esterase family 16 protein</fullName>
    </recommendedName>
</protein>
<feature type="compositionally biased region" description="Basic and acidic residues" evidence="1">
    <location>
        <begin position="18"/>
        <end position="31"/>
    </location>
</feature>
<dbReference type="PANTHER" id="PTHR30383:SF29">
    <property type="entry name" value="SGNH HYDROLASE-TYPE ESTERASE DOMAIN-CONTAINING PROTEIN"/>
    <property type="match status" value="1"/>
</dbReference>
<keyword evidence="3" id="KW-1185">Reference proteome</keyword>
<dbReference type="InterPro" id="IPR036514">
    <property type="entry name" value="SGNH_hydro_sf"/>
</dbReference>
<name>A0A5C2SE09_9APHY</name>
<dbReference type="PANTHER" id="PTHR30383">
    <property type="entry name" value="THIOESTERASE 1/PROTEASE 1/LYSOPHOSPHOLIPASE L1"/>
    <property type="match status" value="1"/>
</dbReference>